<dbReference type="GO" id="GO:0003677">
    <property type="term" value="F:DNA binding"/>
    <property type="evidence" value="ECO:0007669"/>
    <property type="project" value="UniProtKB-UniRule"/>
</dbReference>
<comment type="caution">
    <text evidence="4">The sequence shown here is derived from an EMBL/GenBank/DDBJ whole genome shotgun (WGS) entry which is preliminary data.</text>
</comment>
<organism evidence="4 5">
    <name type="scientific">Methanobacterium formicicum</name>
    <dbReference type="NCBI Taxonomy" id="2162"/>
    <lineage>
        <taxon>Archaea</taxon>
        <taxon>Methanobacteriati</taxon>
        <taxon>Methanobacteriota</taxon>
        <taxon>Methanomada group</taxon>
        <taxon>Methanobacteria</taxon>
        <taxon>Methanobacteriales</taxon>
        <taxon>Methanobacteriaceae</taxon>
        <taxon>Methanobacterium</taxon>
    </lineage>
</organism>
<protein>
    <submittedName>
        <fullName evidence="4">TetR/AcrR family transcriptional regulator</fullName>
    </submittedName>
</protein>
<dbReference type="PRINTS" id="PR00455">
    <property type="entry name" value="HTHTETR"/>
</dbReference>
<evidence type="ECO:0000313" key="4">
    <source>
        <dbReference type="EMBL" id="MBF4474881.1"/>
    </source>
</evidence>
<keyword evidence="1 2" id="KW-0238">DNA-binding</keyword>
<dbReference type="SUPFAM" id="SSF46689">
    <property type="entry name" value="Homeodomain-like"/>
    <property type="match status" value="1"/>
</dbReference>
<gene>
    <name evidence="4" type="ORF">ISP06_05340</name>
</gene>
<dbReference type="AlphaFoldDB" id="A0A843AN70"/>
<dbReference type="EMBL" id="JADIIL010000019">
    <property type="protein sequence ID" value="MBF4474881.1"/>
    <property type="molecule type" value="Genomic_DNA"/>
</dbReference>
<dbReference type="PROSITE" id="PS50977">
    <property type="entry name" value="HTH_TETR_2"/>
    <property type="match status" value="1"/>
</dbReference>
<accession>A0A843AN70</accession>
<proteinExistence type="predicted"/>
<reference evidence="4" key="1">
    <citation type="submission" date="2020-10" db="EMBL/GenBank/DDBJ databases">
        <title>Dehalococcoides mccartyi of a TCE/Cr reducing biochatode.</title>
        <authorList>
            <person name="Matturro B."/>
        </authorList>
    </citation>
    <scope>NUCLEOTIDE SEQUENCE</scope>
    <source>
        <strain evidence="4">Bin2</strain>
    </source>
</reference>
<feature type="DNA-binding region" description="H-T-H motif" evidence="2">
    <location>
        <begin position="28"/>
        <end position="47"/>
    </location>
</feature>
<dbReference type="Proteomes" id="UP000606900">
    <property type="component" value="Unassembled WGS sequence"/>
</dbReference>
<evidence type="ECO:0000313" key="5">
    <source>
        <dbReference type="Proteomes" id="UP000606900"/>
    </source>
</evidence>
<dbReference type="InterPro" id="IPR050109">
    <property type="entry name" value="HTH-type_TetR-like_transc_reg"/>
</dbReference>
<dbReference type="Gene3D" id="1.10.357.10">
    <property type="entry name" value="Tetracycline Repressor, domain 2"/>
    <property type="match status" value="1"/>
</dbReference>
<feature type="domain" description="HTH tetR-type" evidence="3">
    <location>
        <begin position="5"/>
        <end position="65"/>
    </location>
</feature>
<dbReference type="PANTHER" id="PTHR30055">
    <property type="entry name" value="HTH-TYPE TRANSCRIPTIONAL REGULATOR RUTR"/>
    <property type="match status" value="1"/>
</dbReference>
<evidence type="ECO:0000259" key="3">
    <source>
        <dbReference type="PROSITE" id="PS50977"/>
    </source>
</evidence>
<name>A0A843AN70_METFO</name>
<dbReference type="Pfam" id="PF00440">
    <property type="entry name" value="TetR_N"/>
    <property type="match status" value="1"/>
</dbReference>
<dbReference type="InterPro" id="IPR009057">
    <property type="entry name" value="Homeodomain-like_sf"/>
</dbReference>
<dbReference type="InterPro" id="IPR001647">
    <property type="entry name" value="HTH_TetR"/>
</dbReference>
<evidence type="ECO:0000256" key="1">
    <source>
        <dbReference type="ARBA" id="ARBA00023125"/>
    </source>
</evidence>
<evidence type="ECO:0000256" key="2">
    <source>
        <dbReference type="PROSITE-ProRule" id="PRU00335"/>
    </source>
</evidence>
<sequence length="181" mass="20903">MNMVSKTEQKFLDAALEIFAEKGYKGATTRLIAQKAGFSELTLFRKFKTKENLFNSVLTHNIEKVKADMTKALEANISTDEEVFLTTLITDMAGIAEKNYEFILLSSTQKDDPMREVFVEYLSKCMEKHLPGRDISYRAFGLSIYSYTFMITQTKHYEQGWFNYERALSGFIQNAFKIFSL</sequence>